<dbReference type="AlphaFoldDB" id="A0A328U4X7"/>
<feature type="transmembrane region" description="Helical" evidence="7">
    <location>
        <begin position="82"/>
        <end position="103"/>
    </location>
</feature>
<comment type="similarity">
    <text evidence="7">Belongs to the binding-protein-dependent transport system permease family.</text>
</comment>
<evidence type="ECO:0000259" key="8">
    <source>
        <dbReference type="PROSITE" id="PS50928"/>
    </source>
</evidence>
<dbReference type="Gene3D" id="1.10.3720.10">
    <property type="entry name" value="MetI-like"/>
    <property type="match status" value="1"/>
</dbReference>
<keyword evidence="3" id="KW-1003">Cell membrane</keyword>
<sequence>MYNPSIKESRGDRAFTFVNYTFLVLVLIMVAYPLLYIVSASFSNPGKVAAGEIWLFPKGFNVAGYKAVFDYSRFWTGFTNSLFYTSAGTMLNVTLTVMAGYVLSRRDLVGRNLFMLLFMFTMLFSGGLIPTYLLVQDLGLINTRWAMILPTALSVWNLIIARTFFQVSIPQELLEAAQIDGCNDFKFVWRIVLPLSAPIIAVLCLFYAVGHWNTYFNALIYLRNKELFPLQIILREILILNSVDTAMTNGSEAQAKQALSQLLKFSLVIIASLPILVIYPFVQKHFVKGVMIGSLKG</sequence>
<dbReference type="InterPro" id="IPR035906">
    <property type="entry name" value="MetI-like_sf"/>
</dbReference>
<organism evidence="9 10">
    <name type="scientific">Paenibacillus montanisoli</name>
    <dbReference type="NCBI Taxonomy" id="2081970"/>
    <lineage>
        <taxon>Bacteria</taxon>
        <taxon>Bacillati</taxon>
        <taxon>Bacillota</taxon>
        <taxon>Bacilli</taxon>
        <taxon>Bacillales</taxon>
        <taxon>Paenibacillaceae</taxon>
        <taxon>Paenibacillus</taxon>
    </lineage>
</organism>
<evidence type="ECO:0000256" key="4">
    <source>
        <dbReference type="ARBA" id="ARBA00022692"/>
    </source>
</evidence>
<evidence type="ECO:0000313" key="10">
    <source>
        <dbReference type="Proteomes" id="UP000249260"/>
    </source>
</evidence>
<reference evidence="9 10" key="1">
    <citation type="submission" date="2018-06" db="EMBL/GenBank/DDBJ databases">
        <title>Paenibacillus montanisoli sp. nov., isolated from mountain area soil.</title>
        <authorList>
            <person name="Wu M."/>
        </authorList>
    </citation>
    <scope>NUCLEOTIDE SEQUENCE [LARGE SCALE GENOMIC DNA]</scope>
    <source>
        <strain evidence="9 10">RA17</strain>
    </source>
</reference>
<name>A0A328U4X7_9BACL</name>
<keyword evidence="10" id="KW-1185">Reference proteome</keyword>
<evidence type="ECO:0000256" key="2">
    <source>
        <dbReference type="ARBA" id="ARBA00022448"/>
    </source>
</evidence>
<proteinExistence type="inferred from homology"/>
<protein>
    <submittedName>
        <fullName evidence="9">Carbohydrate ABC transporter permease</fullName>
    </submittedName>
</protein>
<dbReference type="PANTHER" id="PTHR43744">
    <property type="entry name" value="ABC TRANSPORTER PERMEASE PROTEIN MG189-RELATED-RELATED"/>
    <property type="match status" value="1"/>
</dbReference>
<comment type="subcellular location">
    <subcellularLocation>
        <location evidence="1 7">Cell membrane</location>
        <topology evidence="1 7">Multi-pass membrane protein</topology>
    </subcellularLocation>
</comment>
<keyword evidence="5 7" id="KW-1133">Transmembrane helix</keyword>
<keyword evidence="2 7" id="KW-0813">Transport</keyword>
<feature type="transmembrane region" description="Helical" evidence="7">
    <location>
        <begin position="187"/>
        <end position="209"/>
    </location>
</feature>
<dbReference type="PROSITE" id="PS50928">
    <property type="entry name" value="ABC_TM1"/>
    <property type="match status" value="1"/>
</dbReference>
<dbReference type="PANTHER" id="PTHR43744:SF9">
    <property type="entry name" value="POLYGALACTURONAN_RHAMNOGALACTURONAN TRANSPORT SYSTEM PERMEASE PROTEIN YTCP"/>
    <property type="match status" value="1"/>
</dbReference>
<evidence type="ECO:0000256" key="3">
    <source>
        <dbReference type="ARBA" id="ARBA00022475"/>
    </source>
</evidence>
<dbReference type="InterPro" id="IPR000515">
    <property type="entry name" value="MetI-like"/>
</dbReference>
<accession>A0A328U4X7</accession>
<gene>
    <name evidence="9" type="ORF">DL346_01105</name>
</gene>
<keyword evidence="6 7" id="KW-0472">Membrane</keyword>
<feature type="transmembrane region" description="Helical" evidence="7">
    <location>
        <begin position="20"/>
        <end position="38"/>
    </location>
</feature>
<comment type="caution">
    <text evidence="9">The sequence shown here is derived from an EMBL/GenBank/DDBJ whole genome shotgun (WGS) entry which is preliminary data.</text>
</comment>
<evidence type="ECO:0000256" key="1">
    <source>
        <dbReference type="ARBA" id="ARBA00004651"/>
    </source>
</evidence>
<evidence type="ECO:0000256" key="7">
    <source>
        <dbReference type="RuleBase" id="RU363032"/>
    </source>
</evidence>
<dbReference type="OrthoDB" id="9810086at2"/>
<feature type="transmembrane region" description="Helical" evidence="7">
    <location>
        <begin position="147"/>
        <end position="167"/>
    </location>
</feature>
<evidence type="ECO:0000256" key="5">
    <source>
        <dbReference type="ARBA" id="ARBA00022989"/>
    </source>
</evidence>
<feature type="transmembrane region" description="Helical" evidence="7">
    <location>
        <begin position="262"/>
        <end position="282"/>
    </location>
</feature>
<dbReference type="SUPFAM" id="SSF161098">
    <property type="entry name" value="MetI-like"/>
    <property type="match status" value="1"/>
</dbReference>
<dbReference type="GO" id="GO:0055085">
    <property type="term" value="P:transmembrane transport"/>
    <property type="evidence" value="ECO:0007669"/>
    <property type="project" value="InterPro"/>
</dbReference>
<dbReference type="CDD" id="cd06261">
    <property type="entry name" value="TM_PBP2"/>
    <property type="match status" value="1"/>
</dbReference>
<feature type="domain" description="ABC transmembrane type-1" evidence="8">
    <location>
        <begin position="78"/>
        <end position="280"/>
    </location>
</feature>
<evidence type="ECO:0000313" key="9">
    <source>
        <dbReference type="EMBL" id="RAP77132.1"/>
    </source>
</evidence>
<dbReference type="GO" id="GO:0005886">
    <property type="term" value="C:plasma membrane"/>
    <property type="evidence" value="ECO:0007669"/>
    <property type="project" value="UniProtKB-SubCell"/>
</dbReference>
<keyword evidence="4 7" id="KW-0812">Transmembrane</keyword>
<dbReference type="RefSeq" id="WP_112880200.1">
    <property type="nucleotide sequence ID" value="NZ_QLUW01000001.1"/>
</dbReference>
<dbReference type="Pfam" id="PF00528">
    <property type="entry name" value="BPD_transp_1"/>
    <property type="match status" value="1"/>
</dbReference>
<evidence type="ECO:0000256" key="6">
    <source>
        <dbReference type="ARBA" id="ARBA00023136"/>
    </source>
</evidence>
<feature type="transmembrane region" description="Helical" evidence="7">
    <location>
        <begin position="115"/>
        <end position="135"/>
    </location>
</feature>
<dbReference type="EMBL" id="QLUW01000001">
    <property type="protein sequence ID" value="RAP77132.1"/>
    <property type="molecule type" value="Genomic_DNA"/>
</dbReference>
<dbReference type="Proteomes" id="UP000249260">
    <property type="component" value="Unassembled WGS sequence"/>
</dbReference>